<reference evidence="2 4" key="2">
    <citation type="submission" date="2018-08" db="EMBL/GenBank/DDBJ databases">
        <title>Aphanomyces genome sequencing and annotation.</title>
        <authorList>
            <person name="Minardi D."/>
            <person name="Oidtmann B."/>
            <person name="Van Der Giezen M."/>
            <person name="Studholme D.J."/>
        </authorList>
    </citation>
    <scope>NUCLEOTIDE SEQUENCE [LARGE SCALE GENOMIC DNA]</scope>
    <source>
        <strain evidence="2 4">Kv</strain>
    </source>
</reference>
<evidence type="ECO:0000313" key="2">
    <source>
        <dbReference type="EMBL" id="RHX97069.1"/>
    </source>
</evidence>
<comment type="caution">
    <text evidence="2">The sequence shown here is derived from an EMBL/GenBank/DDBJ whole genome shotgun (WGS) entry which is preliminary data.</text>
</comment>
<gene>
    <name evidence="3" type="ORF">DYB28_004887</name>
    <name evidence="2" type="ORF">DYB36_006050</name>
</gene>
<dbReference type="Proteomes" id="UP000265427">
    <property type="component" value="Unassembled WGS sequence"/>
</dbReference>
<feature type="compositionally biased region" description="Basic residues" evidence="1">
    <location>
        <begin position="26"/>
        <end position="38"/>
    </location>
</feature>
<dbReference type="Proteomes" id="UP000275652">
    <property type="component" value="Unassembled WGS sequence"/>
</dbReference>
<dbReference type="EMBL" id="QUTI01036444">
    <property type="protein sequence ID" value="RLO01364.1"/>
    <property type="molecule type" value="Genomic_DNA"/>
</dbReference>
<protein>
    <recommendedName>
        <fullName evidence="6">BZIP domain-containing protein</fullName>
    </recommendedName>
</protein>
<feature type="region of interest" description="Disordered" evidence="1">
    <location>
        <begin position="1"/>
        <end position="55"/>
    </location>
</feature>
<proteinExistence type="predicted"/>
<name>A0A396ZNG8_APHAT</name>
<reference evidence="3 5" key="1">
    <citation type="journal article" date="2018" name="J. Invertebr. Pathol.">
        <title>New genotyping method for the causative agent of crayfish plague (Aphanomyces astaci) based on whole genome data.</title>
        <authorList>
            <person name="Minardi D."/>
            <person name="Studholme D.J."/>
            <person name="van der Giezen M."/>
            <person name="Pretto T."/>
            <person name="Oidtmann B."/>
        </authorList>
    </citation>
    <scope>NUCLEOTIDE SEQUENCE [LARGE SCALE GENOMIC DNA]</scope>
    <source>
        <strain evidence="3 5">KB13</strain>
    </source>
</reference>
<dbReference type="EMBL" id="QUSZ01011526">
    <property type="protein sequence ID" value="RHX97069.1"/>
    <property type="molecule type" value="Genomic_DNA"/>
</dbReference>
<sequence>MMPRERRQAVRDMRESAADASSRSLPAKRRATTKKPAKRVPDDKLDLRRTQSKMNQRRYRAEQLELMGRLQGEVSSLTKDVARLEGRVGPLQASVPKNLRSFDPEISVANEYFRLFAQGYNKHSLDPKNVYQRDFLCSVMQPDLEFMGAFGLEKLFTQWGLYTTLFQSVMMTCDKSCVVMCEPNIMLEGNARMQLRISRGTIEALFPHLLHNERLVQKLIGRVMVLSVLCQFTFDEHLKVQKFSTFANPVVALMDLLKSAEDTATAVSGCLLKENGELVPVTRQSLIPYGVTSKVNQRRYRAEQLQYETGLDEDVLRLTRDVARLEGRLETLAFTLPKNMRTFAPESKAASEYFRVFANGYATTAGDAAYINQHDFVRGVMRDDMIFMDSVGSDKVFEQGELYATLFHSVGMKCHYSHVISTYPDVMLEAHATLHLRISRTTIHVLFPHLLDNEPLIQKLLGRVLVMDVLCQFTFDEDFFVTRFNTVANPVVALMNLLHSIQDTTTALAGLRLKANAELPAKGDAISC</sequence>
<evidence type="ECO:0008006" key="6">
    <source>
        <dbReference type="Google" id="ProtNLM"/>
    </source>
</evidence>
<evidence type="ECO:0000256" key="1">
    <source>
        <dbReference type="SAM" id="MobiDB-lite"/>
    </source>
</evidence>
<feature type="compositionally biased region" description="Basic and acidic residues" evidence="1">
    <location>
        <begin position="1"/>
        <end position="17"/>
    </location>
</feature>
<evidence type="ECO:0000313" key="4">
    <source>
        <dbReference type="Proteomes" id="UP000265427"/>
    </source>
</evidence>
<dbReference type="AlphaFoldDB" id="A0A396ZNG8"/>
<organism evidence="2 4">
    <name type="scientific">Aphanomyces astaci</name>
    <name type="common">Crayfish plague agent</name>
    <dbReference type="NCBI Taxonomy" id="112090"/>
    <lineage>
        <taxon>Eukaryota</taxon>
        <taxon>Sar</taxon>
        <taxon>Stramenopiles</taxon>
        <taxon>Oomycota</taxon>
        <taxon>Saprolegniomycetes</taxon>
        <taxon>Saprolegniales</taxon>
        <taxon>Verrucalvaceae</taxon>
        <taxon>Aphanomyces</taxon>
    </lineage>
</organism>
<accession>A0A396ZNG8</accession>
<feature type="compositionally biased region" description="Basic and acidic residues" evidence="1">
    <location>
        <begin position="39"/>
        <end position="49"/>
    </location>
</feature>
<evidence type="ECO:0000313" key="3">
    <source>
        <dbReference type="EMBL" id="RLO01364.1"/>
    </source>
</evidence>
<evidence type="ECO:0000313" key="5">
    <source>
        <dbReference type="Proteomes" id="UP000275652"/>
    </source>
</evidence>
<dbReference type="VEuPathDB" id="FungiDB:H257_00548"/>